<name>A0AAE7XJ52_9CAUD</name>
<gene>
    <name evidence="1" type="ORF">pEaSNUABM3_00189</name>
</gene>
<organism evidence="1 2">
    <name type="scientific">Erwinia phage pEa_SNUABM_3</name>
    <dbReference type="NCBI Taxonomy" id="2869552"/>
    <lineage>
        <taxon>Viruses</taxon>
        <taxon>Duplodnaviria</taxon>
        <taxon>Heunggongvirae</taxon>
        <taxon>Uroviricota</taxon>
        <taxon>Caudoviricetes</taxon>
        <taxon>Alexandravirus</taxon>
        <taxon>Alexandravirus SNUABM3</taxon>
    </lineage>
</organism>
<dbReference type="Proteomes" id="UP000827787">
    <property type="component" value="Segment"/>
</dbReference>
<keyword evidence="2" id="KW-1185">Reference proteome</keyword>
<evidence type="ECO:0000313" key="1">
    <source>
        <dbReference type="EMBL" id="QZE56386.1"/>
    </source>
</evidence>
<accession>A0AAE7XJ52</accession>
<sequence length="628" mass="72305">MEIQVSLSALPPSIYRKYRKGWKPNPTLLSLFEKISGKKGHKAMRIYIDAKSDNVIKNVAQNVKPPIQIVDALMEKDMVLVDYLTGTAKDSHGRIVKIGRVLSKNAELKKMFDSDPNRKSIVNATRNRQLICISMHPYDIAGMSTDRGWVSCMNVKTGSNKKYVKQDIAGGTLIAYLIDPADKNINKPIGRCLAKPYFERTKVKAADKFVGSEKVNALYLVEFAYPDSKMPFVHVLQEWLDEHINPFIATTERKGMYELSSKLYPDRRWEEFDYDLESPMLHGDVNAFIKRLTTTKNKEAEDVALSYIERYPSIAVTLAREKWGQPKFYVRSATELLVNKHYREFGDFIDIVFGTLGVDDPTTLMLWEKMSSRPRAMAIFIDKLPRDRRQNFLDANLGDVDFYSNREDSLHNWSYPAALSQIWSFVKYTNNPESAFWYNASRINTGDVQTKYVDEEYELGDSYRAEYVLAPAIGSLANMSPFCPAATLVSLERNKNSVDDRYYECAKKVFDGWKYVAIDPRRDFRSKLRAMLERKEHKFKKTEIHTLIYRIDIDDELCIGQAREELYPNAEMLSRSGNLIVQTTETPEQVIEAICDRALELALAQAKEEVVYMREEAKARRKRLAAMK</sequence>
<dbReference type="EMBL" id="MZ443770">
    <property type="protein sequence ID" value="QZE56386.1"/>
    <property type="molecule type" value="Genomic_DNA"/>
</dbReference>
<evidence type="ECO:0000313" key="2">
    <source>
        <dbReference type="Proteomes" id="UP000827787"/>
    </source>
</evidence>
<proteinExistence type="predicted"/>
<reference evidence="1 2" key="1">
    <citation type="submission" date="2021-06" db="EMBL/GenBank/DDBJ databases">
        <title>Complete genome sequence of Erwinia phage pEa_SNUABM_03.</title>
        <authorList>
            <person name="Kim S.G."/>
            <person name="Park S.C."/>
        </authorList>
    </citation>
    <scope>NUCLEOTIDE SEQUENCE [LARGE SCALE GENOMIC DNA]</scope>
</reference>
<protein>
    <submittedName>
        <fullName evidence="1">Uncharacterized protein</fullName>
    </submittedName>
</protein>